<evidence type="ECO:0000259" key="2">
    <source>
        <dbReference type="Pfam" id="PF00144"/>
    </source>
</evidence>
<organism evidence="3 4">
    <name type="scientific">Planobispora siamensis</name>
    <dbReference type="NCBI Taxonomy" id="936338"/>
    <lineage>
        <taxon>Bacteria</taxon>
        <taxon>Bacillati</taxon>
        <taxon>Actinomycetota</taxon>
        <taxon>Actinomycetes</taxon>
        <taxon>Streptosporangiales</taxon>
        <taxon>Streptosporangiaceae</taxon>
        <taxon>Planobispora</taxon>
    </lineage>
</organism>
<evidence type="ECO:0000313" key="4">
    <source>
        <dbReference type="Proteomes" id="UP000619788"/>
    </source>
</evidence>
<name>A0A8J3SQH4_9ACTN</name>
<accession>A0A8J3SQH4</accession>
<sequence>MITPRSRRWTGACAVALAVLGSLTATGAPAAASPVRAGPAEDPAEDTVRRALHDLVRKDGFPAALAAVQDRDGRTRHRSAGVADLKTGAKAPADGYVRIGSNTKTFTAVVVLQLVGEGRVRLDEPVETYLPGLLRGQGVDGRRITVRQLLQHTSGLPEYTDRLAKSALSFRHTYFQPRRLLDMALEKKAAFAPGSRHQYTNTNYIVAGLLIEQVTGRPVIEEITERTIRRIGLRRTYFPNVGDERIRTPHAKGYHRDDPQAPMTDATRWDPSAAWAAGQMISTLGDLNRFFTALLGGELLKPEQLEQMRTTVEAPEMGRGGRYGLGLSSITLSCGGRAWGHGGTFPGYYTANAATDDGRAAAIAVTHLPADVSAFEHVEAALDTALCAKS</sequence>
<keyword evidence="3" id="KW-0378">Hydrolase</keyword>
<dbReference type="Gene3D" id="3.40.710.10">
    <property type="entry name" value="DD-peptidase/beta-lactamase superfamily"/>
    <property type="match status" value="1"/>
</dbReference>
<dbReference type="GO" id="GO:0016787">
    <property type="term" value="F:hydrolase activity"/>
    <property type="evidence" value="ECO:0007669"/>
    <property type="project" value="UniProtKB-KW"/>
</dbReference>
<dbReference type="InterPro" id="IPR001466">
    <property type="entry name" value="Beta-lactam-related"/>
</dbReference>
<feature type="domain" description="Beta-lactamase-related" evidence="2">
    <location>
        <begin position="49"/>
        <end position="377"/>
    </location>
</feature>
<dbReference type="RefSeq" id="WP_204069622.1">
    <property type="nucleotide sequence ID" value="NZ_BOOJ01000091.1"/>
</dbReference>
<dbReference type="InterPro" id="IPR050491">
    <property type="entry name" value="AmpC-like"/>
</dbReference>
<dbReference type="Proteomes" id="UP000619788">
    <property type="component" value="Unassembled WGS sequence"/>
</dbReference>
<dbReference type="Pfam" id="PF00144">
    <property type="entry name" value="Beta-lactamase"/>
    <property type="match status" value="1"/>
</dbReference>
<comment type="caution">
    <text evidence="3">The sequence shown here is derived from an EMBL/GenBank/DDBJ whole genome shotgun (WGS) entry which is preliminary data.</text>
</comment>
<proteinExistence type="predicted"/>
<keyword evidence="1" id="KW-0732">Signal</keyword>
<reference evidence="3 4" key="1">
    <citation type="submission" date="2021-01" db="EMBL/GenBank/DDBJ databases">
        <title>Whole genome shotgun sequence of Planobispora siamensis NBRC 107568.</title>
        <authorList>
            <person name="Komaki H."/>
            <person name="Tamura T."/>
        </authorList>
    </citation>
    <scope>NUCLEOTIDE SEQUENCE [LARGE SCALE GENOMIC DNA]</scope>
    <source>
        <strain evidence="3 4">NBRC 107568</strain>
    </source>
</reference>
<evidence type="ECO:0000313" key="3">
    <source>
        <dbReference type="EMBL" id="GIH97635.1"/>
    </source>
</evidence>
<dbReference type="EMBL" id="BOOJ01000091">
    <property type="protein sequence ID" value="GIH97635.1"/>
    <property type="molecule type" value="Genomic_DNA"/>
</dbReference>
<dbReference type="PANTHER" id="PTHR46825">
    <property type="entry name" value="D-ALANYL-D-ALANINE-CARBOXYPEPTIDASE/ENDOPEPTIDASE AMPH"/>
    <property type="match status" value="1"/>
</dbReference>
<dbReference type="AlphaFoldDB" id="A0A8J3SQH4"/>
<dbReference type="InterPro" id="IPR012338">
    <property type="entry name" value="Beta-lactam/transpept-like"/>
</dbReference>
<feature type="signal peptide" evidence="1">
    <location>
        <begin position="1"/>
        <end position="27"/>
    </location>
</feature>
<evidence type="ECO:0000256" key="1">
    <source>
        <dbReference type="SAM" id="SignalP"/>
    </source>
</evidence>
<feature type="chain" id="PRO_5038754494" evidence="1">
    <location>
        <begin position="28"/>
        <end position="390"/>
    </location>
</feature>
<gene>
    <name evidence="3" type="ORF">Psi01_82650</name>
</gene>
<dbReference type="SUPFAM" id="SSF56601">
    <property type="entry name" value="beta-lactamase/transpeptidase-like"/>
    <property type="match status" value="1"/>
</dbReference>
<protein>
    <submittedName>
        <fullName evidence="3">Serine hydrolase</fullName>
    </submittedName>
</protein>
<dbReference type="PANTHER" id="PTHR46825:SF7">
    <property type="entry name" value="D-ALANYL-D-ALANINE CARBOXYPEPTIDASE"/>
    <property type="match status" value="1"/>
</dbReference>
<keyword evidence="4" id="KW-1185">Reference proteome</keyword>